<reference evidence="1" key="1">
    <citation type="submission" date="2023-08" db="EMBL/GenBank/DDBJ databases">
        <title>Reference Genome Resource for the Citrus Pathogen Phytophthora citrophthora.</title>
        <authorList>
            <person name="Moller H."/>
            <person name="Coetzee B."/>
            <person name="Rose L.J."/>
            <person name="Van Niekerk J.M."/>
        </authorList>
    </citation>
    <scope>NUCLEOTIDE SEQUENCE</scope>
    <source>
        <strain evidence="1">STE-U-9442</strain>
    </source>
</reference>
<dbReference type="EMBL" id="JASMQC010000009">
    <property type="protein sequence ID" value="KAK1942389.1"/>
    <property type="molecule type" value="Genomic_DNA"/>
</dbReference>
<evidence type="ECO:0000313" key="1">
    <source>
        <dbReference type="EMBL" id="KAK1942389.1"/>
    </source>
</evidence>
<organism evidence="1 2">
    <name type="scientific">Phytophthora citrophthora</name>
    <dbReference type="NCBI Taxonomy" id="4793"/>
    <lineage>
        <taxon>Eukaryota</taxon>
        <taxon>Sar</taxon>
        <taxon>Stramenopiles</taxon>
        <taxon>Oomycota</taxon>
        <taxon>Peronosporomycetes</taxon>
        <taxon>Peronosporales</taxon>
        <taxon>Peronosporaceae</taxon>
        <taxon>Phytophthora</taxon>
    </lineage>
</organism>
<proteinExistence type="predicted"/>
<comment type="caution">
    <text evidence="1">The sequence shown here is derived from an EMBL/GenBank/DDBJ whole genome shotgun (WGS) entry which is preliminary data.</text>
</comment>
<dbReference type="Proteomes" id="UP001259832">
    <property type="component" value="Unassembled WGS sequence"/>
</dbReference>
<name>A0AAD9GP60_9STRA</name>
<evidence type="ECO:0000313" key="2">
    <source>
        <dbReference type="Proteomes" id="UP001259832"/>
    </source>
</evidence>
<protein>
    <submittedName>
        <fullName evidence="1">Uncharacterized protein</fullName>
    </submittedName>
</protein>
<accession>A0AAD9GP60</accession>
<keyword evidence="2" id="KW-1185">Reference proteome</keyword>
<gene>
    <name evidence="1" type="ORF">P3T76_005888</name>
</gene>
<dbReference type="AlphaFoldDB" id="A0AAD9GP60"/>
<sequence>MPSWMVFKLKIAQKTAYYAPTLERNLISYCQLINQVTEMNGYIAVTKGGRVVFYAGVKDNVLVARVEDLNSKTGE</sequence>